<dbReference type="InterPro" id="IPR003593">
    <property type="entry name" value="AAA+_ATPase"/>
</dbReference>
<feature type="domain" description="Bacterial type II secretion system protein E" evidence="2">
    <location>
        <begin position="195"/>
        <end position="209"/>
    </location>
</feature>
<dbReference type="EMBL" id="LAZR01000217">
    <property type="protein sequence ID" value="KKN81259.1"/>
    <property type="molecule type" value="Genomic_DNA"/>
</dbReference>
<dbReference type="Gene3D" id="3.40.50.300">
    <property type="entry name" value="P-loop containing nucleotide triphosphate hydrolases"/>
    <property type="match status" value="1"/>
</dbReference>
<evidence type="ECO:0000259" key="2">
    <source>
        <dbReference type="PROSITE" id="PS00662"/>
    </source>
</evidence>
<dbReference type="PANTHER" id="PTHR30486">
    <property type="entry name" value="TWITCHING MOTILITY PROTEIN PILT"/>
    <property type="match status" value="1"/>
</dbReference>
<dbReference type="CDD" id="cd01131">
    <property type="entry name" value="PilT"/>
    <property type="match status" value="1"/>
</dbReference>
<dbReference type="NCBIfam" id="TIGR01420">
    <property type="entry name" value="pilT_fam"/>
    <property type="match status" value="1"/>
</dbReference>
<name>A0A0F9TPN3_9ZZZZ</name>
<evidence type="ECO:0000313" key="3">
    <source>
        <dbReference type="EMBL" id="KKN81259.1"/>
    </source>
</evidence>
<sequence length="352" mass="38841">MAWTIDDLFDLVVKRKASDIIFVAGAPPVIWVSGRMHLLDEPKLSPSDVEAAFLPLLDDRMRSRLERDGDVDFSIGRPNVGRFRINLHHQRASLSAAVRHVPRDVPTFADLKLPSTILRLADFPNGLVLITGGAGVGKSTTMAAIVEYVNQSYAYHIITLEDPIEFVFSHKRSIVEQREIGHDSPSFSQALRHVVRQRPDVILVGEMRDLETISAALTAAETGHLVLASMHSCSADEAVNRIVDVFSGDRQVQVRVQLADTIRGIICQILLHDETDDGLVPAIECMMGTPAVKRAIRDSQTHLLRGIIETGSAHGMYLMDASIGRLVREGRVNRDEALAKARDPQALQKMIG</sequence>
<protein>
    <recommendedName>
        <fullName evidence="2">Bacterial type II secretion system protein E domain-containing protein</fullName>
    </recommendedName>
</protein>
<dbReference type="GO" id="GO:0005524">
    <property type="term" value="F:ATP binding"/>
    <property type="evidence" value="ECO:0007669"/>
    <property type="project" value="InterPro"/>
</dbReference>
<dbReference type="Gene3D" id="3.30.450.90">
    <property type="match status" value="1"/>
</dbReference>
<comment type="caution">
    <text evidence="3">The sequence shown here is derived from an EMBL/GenBank/DDBJ whole genome shotgun (WGS) entry which is preliminary data.</text>
</comment>
<reference evidence="3" key="1">
    <citation type="journal article" date="2015" name="Nature">
        <title>Complex archaea that bridge the gap between prokaryotes and eukaryotes.</title>
        <authorList>
            <person name="Spang A."/>
            <person name="Saw J.H."/>
            <person name="Jorgensen S.L."/>
            <person name="Zaremba-Niedzwiedzka K."/>
            <person name="Martijn J."/>
            <person name="Lind A.E."/>
            <person name="van Eijk R."/>
            <person name="Schleper C."/>
            <person name="Guy L."/>
            <person name="Ettema T.J."/>
        </authorList>
    </citation>
    <scope>NUCLEOTIDE SEQUENCE</scope>
</reference>
<dbReference type="InterPro" id="IPR050921">
    <property type="entry name" value="T4SS_GSP_E_ATPase"/>
</dbReference>
<dbReference type="InterPro" id="IPR001482">
    <property type="entry name" value="T2SS/T4SS_dom"/>
</dbReference>
<dbReference type="SUPFAM" id="SSF52540">
    <property type="entry name" value="P-loop containing nucleoside triphosphate hydrolases"/>
    <property type="match status" value="1"/>
</dbReference>
<proteinExistence type="inferred from homology"/>
<accession>A0A0F9TPN3</accession>
<dbReference type="InterPro" id="IPR006321">
    <property type="entry name" value="PilT/PilU"/>
</dbReference>
<dbReference type="PROSITE" id="PS00662">
    <property type="entry name" value="T2SP_E"/>
    <property type="match status" value="1"/>
</dbReference>
<dbReference type="SMART" id="SM00382">
    <property type="entry name" value="AAA"/>
    <property type="match status" value="1"/>
</dbReference>
<gene>
    <name evidence="3" type="ORF">LCGC14_0320960</name>
</gene>
<evidence type="ECO:0000256" key="1">
    <source>
        <dbReference type="ARBA" id="ARBA00006611"/>
    </source>
</evidence>
<comment type="similarity">
    <text evidence="1">Belongs to the GSP E family.</text>
</comment>
<dbReference type="GO" id="GO:0016887">
    <property type="term" value="F:ATP hydrolysis activity"/>
    <property type="evidence" value="ECO:0007669"/>
    <property type="project" value="InterPro"/>
</dbReference>
<organism evidence="3">
    <name type="scientific">marine sediment metagenome</name>
    <dbReference type="NCBI Taxonomy" id="412755"/>
    <lineage>
        <taxon>unclassified sequences</taxon>
        <taxon>metagenomes</taxon>
        <taxon>ecological metagenomes</taxon>
    </lineage>
</organism>
<dbReference type="AlphaFoldDB" id="A0A0F9TPN3"/>
<dbReference type="InterPro" id="IPR027417">
    <property type="entry name" value="P-loop_NTPase"/>
</dbReference>
<dbReference type="Pfam" id="PF00437">
    <property type="entry name" value="T2SSE"/>
    <property type="match status" value="1"/>
</dbReference>